<reference evidence="1 2" key="1">
    <citation type="submission" date="2020-08" db="EMBL/GenBank/DDBJ databases">
        <title>Functional genomics of gut bacteria from endangered species of beetles.</title>
        <authorList>
            <person name="Carlos-Shanley C."/>
        </authorList>
    </citation>
    <scope>NUCLEOTIDE SEQUENCE [LARGE SCALE GENOMIC DNA]</scope>
    <source>
        <strain evidence="1 2">S00179</strain>
    </source>
</reference>
<evidence type="ECO:0000313" key="1">
    <source>
        <dbReference type="EMBL" id="MBB4867430.1"/>
    </source>
</evidence>
<dbReference type="Proteomes" id="UP000566995">
    <property type="component" value="Unassembled WGS sequence"/>
</dbReference>
<dbReference type="RefSeq" id="WP_184596927.1">
    <property type="nucleotide sequence ID" value="NZ_JACHLI010000040.1"/>
</dbReference>
<dbReference type="EMBL" id="JACHLI010000040">
    <property type="protein sequence ID" value="MBB4867430.1"/>
    <property type="molecule type" value="Genomic_DNA"/>
</dbReference>
<accession>A0A7W7KR41</accession>
<dbReference type="AlphaFoldDB" id="A0A7W7KR41"/>
<organism evidence="1 2">
    <name type="scientific">Pseudomonas nitroreducens</name>
    <dbReference type="NCBI Taxonomy" id="46680"/>
    <lineage>
        <taxon>Bacteria</taxon>
        <taxon>Pseudomonadati</taxon>
        <taxon>Pseudomonadota</taxon>
        <taxon>Gammaproteobacteria</taxon>
        <taxon>Pseudomonadales</taxon>
        <taxon>Pseudomonadaceae</taxon>
        <taxon>Pseudomonas</taxon>
    </lineage>
</organism>
<evidence type="ECO:0000313" key="2">
    <source>
        <dbReference type="Proteomes" id="UP000566995"/>
    </source>
</evidence>
<comment type="caution">
    <text evidence="1">The sequence shown here is derived from an EMBL/GenBank/DDBJ whole genome shotgun (WGS) entry which is preliminary data.</text>
</comment>
<gene>
    <name evidence="1" type="ORF">HNP46_006343</name>
</gene>
<name>A0A7W7KR41_PSENT</name>
<proteinExistence type="predicted"/>
<sequence>MSKITPKQLIEEREAVVEQLGCYPVTTHADKLAIDAMAPADLGLTGVLAAFKGDKDVLAIVRKRLGVIPVSLSFDGGEIAGALASGENFRLPLGYCLSNQWWQWDRTDLEELMRLILELSGGEELISKSPWGLILQPLYEHDLEYASEIGQRNTPLPVLCAGRVMQSGVLQALREKVIPGFSASWFDDTLCWATSEEIALHGEHLLPLDGVFQVEGVTAGGKREVIRIRGALPDGVDEVAGVSTIDSIRFGFEGLGRDANILDSELIKHFLGTEYSALCLSNDGLRLCRTTVSFLSQFMWDEVADIKPYLDRVETYFPMKLISAKANQALGVSLGSETYDPDAGNMLTGILTAREVTPQQVFEVMALRPVERASLKKMLPQTLSAQIVRQGNQKARYSPEIMQRLMSSLDVALPNLRLNISMSNVQPTTDAEQVGIPAGSDLQFHSFERESERMSAKRFSDLLARCEGPVTFEGIPSDAGPVEILRLYTERKLSASQQWAMTEMARRVGLEAFEPHLGAGYWDAAMDFFGADAVAPHIADVEDRVATRAMTLGLDL</sequence>
<protein>
    <submittedName>
        <fullName evidence="1">Uncharacterized protein</fullName>
    </submittedName>
</protein>